<evidence type="ECO:0000256" key="3">
    <source>
        <dbReference type="ARBA" id="ARBA00022917"/>
    </source>
</evidence>
<dbReference type="AlphaFoldDB" id="A0A239AAZ9"/>
<organism evidence="9 10">
    <name type="scientific">Desulfurobacterium atlanticum</name>
    <dbReference type="NCBI Taxonomy" id="240169"/>
    <lineage>
        <taxon>Bacteria</taxon>
        <taxon>Pseudomonadati</taxon>
        <taxon>Aquificota</taxon>
        <taxon>Aquificia</taxon>
        <taxon>Desulfurobacteriales</taxon>
        <taxon>Desulfurobacteriaceae</taxon>
        <taxon>Desulfurobacterium</taxon>
    </lineage>
</organism>
<dbReference type="SUPFAM" id="SSF54364">
    <property type="entry name" value="Translation initiation factor IF3, N-terminal domain"/>
    <property type="match status" value="1"/>
</dbReference>
<dbReference type="Gene3D" id="3.10.20.80">
    <property type="entry name" value="Translation initiation factor 3 (IF-3), N-terminal domain"/>
    <property type="match status" value="1"/>
</dbReference>
<proteinExistence type="inferred from homology"/>
<dbReference type="Gene3D" id="3.30.110.10">
    <property type="entry name" value="Translation initiation factor 3 (IF-3), C-terminal domain"/>
    <property type="match status" value="1"/>
</dbReference>
<protein>
    <recommendedName>
        <fullName evidence="4 5">Translation initiation factor IF-3</fullName>
    </recommendedName>
</protein>
<dbReference type="GO" id="GO:0003743">
    <property type="term" value="F:translation initiation factor activity"/>
    <property type="evidence" value="ECO:0007669"/>
    <property type="project" value="UniProtKB-UniRule"/>
</dbReference>
<evidence type="ECO:0000256" key="6">
    <source>
        <dbReference type="RuleBase" id="RU000646"/>
    </source>
</evidence>
<evidence type="ECO:0000256" key="1">
    <source>
        <dbReference type="ARBA" id="ARBA00005439"/>
    </source>
</evidence>
<name>A0A239AAZ9_9BACT</name>
<dbReference type="PROSITE" id="PS00938">
    <property type="entry name" value="IF3"/>
    <property type="match status" value="1"/>
</dbReference>
<dbReference type="FunFam" id="3.30.110.10:FF:000001">
    <property type="entry name" value="Translation initiation factor IF-3"/>
    <property type="match status" value="1"/>
</dbReference>
<dbReference type="EMBL" id="FZOB01000018">
    <property type="protein sequence ID" value="SNR92807.1"/>
    <property type="molecule type" value="Genomic_DNA"/>
</dbReference>
<dbReference type="OrthoDB" id="9806014at2"/>
<evidence type="ECO:0000259" key="8">
    <source>
        <dbReference type="Pfam" id="PF05198"/>
    </source>
</evidence>
<dbReference type="FunFam" id="3.10.20.80:FF:000001">
    <property type="entry name" value="Translation initiation factor IF-3"/>
    <property type="match status" value="1"/>
</dbReference>
<dbReference type="HAMAP" id="MF_00080">
    <property type="entry name" value="IF_3"/>
    <property type="match status" value="1"/>
</dbReference>
<evidence type="ECO:0000256" key="5">
    <source>
        <dbReference type="NCBIfam" id="TIGR00168"/>
    </source>
</evidence>
<keyword evidence="2 4" id="KW-0396">Initiation factor</keyword>
<dbReference type="GO" id="GO:0016020">
    <property type="term" value="C:membrane"/>
    <property type="evidence" value="ECO:0007669"/>
    <property type="project" value="TreeGrafter"/>
</dbReference>
<dbReference type="NCBIfam" id="TIGR00168">
    <property type="entry name" value="infC"/>
    <property type="match status" value="1"/>
</dbReference>
<dbReference type="RefSeq" id="WP_089323733.1">
    <property type="nucleotide sequence ID" value="NZ_FZOB01000018.1"/>
</dbReference>
<dbReference type="Proteomes" id="UP000198405">
    <property type="component" value="Unassembled WGS sequence"/>
</dbReference>
<comment type="subunit">
    <text evidence="4 6">Monomer.</text>
</comment>
<feature type="domain" description="Translation initiation factor 3 C-terminal" evidence="7">
    <location>
        <begin position="91"/>
        <end position="176"/>
    </location>
</feature>
<dbReference type="Pfam" id="PF00707">
    <property type="entry name" value="IF3_C"/>
    <property type="match status" value="1"/>
</dbReference>
<evidence type="ECO:0000256" key="4">
    <source>
        <dbReference type="HAMAP-Rule" id="MF_00080"/>
    </source>
</evidence>
<dbReference type="InterPro" id="IPR019813">
    <property type="entry name" value="Translation_initiation_fac3_CS"/>
</dbReference>
<evidence type="ECO:0000256" key="2">
    <source>
        <dbReference type="ARBA" id="ARBA00022540"/>
    </source>
</evidence>
<keyword evidence="10" id="KW-1185">Reference proteome</keyword>
<dbReference type="SUPFAM" id="SSF55200">
    <property type="entry name" value="Translation initiation factor IF3, C-terminal domain"/>
    <property type="match status" value="1"/>
</dbReference>
<comment type="function">
    <text evidence="4 6">IF-3 binds to the 30S ribosomal subunit and shifts the equilibrium between 70S ribosomes and their 50S and 30S subunits in favor of the free subunits, thus enhancing the availability of 30S subunits on which protein synthesis initiation begins.</text>
</comment>
<dbReference type="InterPro" id="IPR036788">
    <property type="entry name" value="T_IF-3_C_sf"/>
</dbReference>
<dbReference type="InterPro" id="IPR001288">
    <property type="entry name" value="Translation_initiation_fac_3"/>
</dbReference>
<comment type="subcellular location">
    <subcellularLocation>
        <location evidence="4 6">Cytoplasm</location>
    </subcellularLocation>
</comment>
<gene>
    <name evidence="4" type="primary">infC</name>
    <name evidence="9" type="ORF">SAMN06265340_11817</name>
</gene>
<evidence type="ECO:0000313" key="10">
    <source>
        <dbReference type="Proteomes" id="UP000198405"/>
    </source>
</evidence>
<dbReference type="GO" id="GO:0032790">
    <property type="term" value="P:ribosome disassembly"/>
    <property type="evidence" value="ECO:0007669"/>
    <property type="project" value="TreeGrafter"/>
</dbReference>
<comment type="similarity">
    <text evidence="1 4 6">Belongs to the IF-3 family.</text>
</comment>
<dbReference type="GO" id="GO:0043022">
    <property type="term" value="F:ribosome binding"/>
    <property type="evidence" value="ECO:0007669"/>
    <property type="project" value="UniProtKB-ARBA"/>
</dbReference>
<evidence type="ECO:0000259" key="7">
    <source>
        <dbReference type="Pfam" id="PF00707"/>
    </source>
</evidence>
<dbReference type="PANTHER" id="PTHR10938">
    <property type="entry name" value="TRANSLATION INITIATION FACTOR IF-3"/>
    <property type="match status" value="1"/>
</dbReference>
<keyword evidence="4" id="KW-0963">Cytoplasm</keyword>
<dbReference type="InterPro" id="IPR036787">
    <property type="entry name" value="T_IF-3_N_sf"/>
</dbReference>
<dbReference type="InterPro" id="IPR019814">
    <property type="entry name" value="Translation_initiation_fac_3_N"/>
</dbReference>
<dbReference type="GO" id="GO:0005829">
    <property type="term" value="C:cytosol"/>
    <property type="evidence" value="ECO:0007669"/>
    <property type="project" value="TreeGrafter"/>
</dbReference>
<feature type="domain" description="Translation initiation factor 3 N-terminal" evidence="8">
    <location>
        <begin position="15"/>
        <end position="84"/>
    </location>
</feature>
<reference evidence="10" key="1">
    <citation type="submission" date="2017-06" db="EMBL/GenBank/DDBJ databases">
        <authorList>
            <person name="Varghese N."/>
            <person name="Submissions S."/>
        </authorList>
    </citation>
    <scope>NUCLEOTIDE SEQUENCE [LARGE SCALE GENOMIC DNA]</scope>
    <source>
        <strain evidence="10">DSM 15668</strain>
    </source>
</reference>
<dbReference type="InterPro" id="IPR019815">
    <property type="entry name" value="Translation_initiation_fac_3_C"/>
</dbReference>
<evidence type="ECO:0000313" key="9">
    <source>
        <dbReference type="EMBL" id="SNR92807.1"/>
    </source>
</evidence>
<accession>A0A239AAZ9</accession>
<sequence>MKEGVISKKVEKTRVNEAIRAKEVLVIGPDGEKLGAMPTLKALQLAKEHGLDLVEVAPNANPPVCRIMDYGKYKYQQQKKAQEAKKKQKVIEVKEIKLRPRTDEHDINVRIKQARRFLEKGNKVKVVIMFRGREQAHLELGYAQLDKIYKAVEDIGEIERKPKKEGRDMFMILAPKRDKK</sequence>
<keyword evidence="3 4" id="KW-0648">Protein biosynthesis</keyword>
<dbReference type="PANTHER" id="PTHR10938:SF0">
    <property type="entry name" value="TRANSLATION INITIATION FACTOR IF-3, MITOCHONDRIAL"/>
    <property type="match status" value="1"/>
</dbReference>
<dbReference type="Pfam" id="PF05198">
    <property type="entry name" value="IF3_N"/>
    <property type="match status" value="1"/>
</dbReference>